<evidence type="ECO:0000256" key="1">
    <source>
        <dbReference type="SAM" id="MobiDB-lite"/>
    </source>
</evidence>
<feature type="compositionally biased region" description="Polar residues" evidence="1">
    <location>
        <begin position="1048"/>
        <end position="1067"/>
    </location>
</feature>
<dbReference type="PANTHER" id="PTHR11439:SF495">
    <property type="entry name" value="REVERSE TRANSCRIPTASE, RNA-DEPENDENT DNA POLYMERASE-RELATED"/>
    <property type="match status" value="1"/>
</dbReference>
<feature type="domain" description="Reverse transcriptase Ty1/copia-type" evidence="2">
    <location>
        <begin position="1122"/>
        <end position="1172"/>
    </location>
</feature>
<feature type="compositionally biased region" description="Basic residues" evidence="1">
    <location>
        <begin position="744"/>
        <end position="754"/>
    </location>
</feature>
<feature type="region of interest" description="Disordered" evidence="1">
    <location>
        <begin position="1047"/>
        <end position="1067"/>
    </location>
</feature>
<evidence type="ECO:0000259" key="2">
    <source>
        <dbReference type="Pfam" id="PF07727"/>
    </source>
</evidence>
<dbReference type="Pfam" id="PF13976">
    <property type="entry name" value="gag_pre-integrs"/>
    <property type="match status" value="1"/>
</dbReference>
<feature type="region of interest" description="Disordered" evidence="1">
    <location>
        <begin position="735"/>
        <end position="770"/>
    </location>
</feature>
<dbReference type="Pfam" id="PF07727">
    <property type="entry name" value="RVT_2"/>
    <property type="match status" value="1"/>
</dbReference>
<gene>
    <name evidence="4" type="ORF">Tci_005838</name>
</gene>
<dbReference type="CDD" id="cd09272">
    <property type="entry name" value="RNase_HI_RT_Ty1"/>
    <property type="match status" value="1"/>
</dbReference>
<protein>
    <submittedName>
        <fullName evidence="4">Copia protein</fullName>
    </submittedName>
</protein>
<feature type="domain" description="GAG-pre-integrase" evidence="3">
    <location>
        <begin position="854"/>
        <end position="905"/>
    </location>
</feature>
<dbReference type="PANTHER" id="PTHR11439">
    <property type="entry name" value="GAG-POL-RELATED RETROTRANSPOSON"/>
    <property type="match status" value="1"/>
</dbReference>
<evidence type="ECO:0000259" key="3">
    <source>
        <dbReference type="Pfam" id="PF13976"/>
    </source>
</evidence>
<proteinExistence type="predicted"/>
<dbReference type="EMBL" id="BKCJ010000512">
    <property type="protein sequence ID" value="GEU33860.1"/>
    <property type="molecule type" value="Genomic_DNA"/>
</dbReference>
<sequence>MSNMSEDIQYAGFDTRLPMLDRTDYESWQQRIRLYCLGKDNGENIMKLIVEGPYQMGTKTERLAGGVEGALQLGPEQDIVFSDLTQEEKDMYKAGICSELTKDDMEFQLYNDFEHFCQNKGETFHSYYVRFTKLINDMRNIKMTMPKMQLNSKFVNNILPKWSRFITEVKLNKGFRESNFDQLYAYLKQHEVHATENKMIMERFTQITNNPLALMSNASVQQHIARECPQPKRPPDSDYFKGKMMLMKAQDNGAVLDEEQLLFLARKQVTNFDDDVDDPQSKIWHSMWTMSLKLINVMPLTLMTSYDTDIPSKVHDHDNYSDSVYEHHDEHEMQNNVQQDYVAESDADYTSDSNIILYDQYVEDNAEHGVQSMSANKQNKVVNDTLTSELARYKELVVRDLTPEQIFWSINEKKRKKVETTVPKPLSALTVYPPNTPTKLVPRVLPTKIQVKINIYTLMQLFTEFDKTCKKRITTTGVTEGERGFKQTKMCYLTEVIPFFKTLKQHFEGVQTTLFKEVIEMKEIFDHMVAEVDQNALDKPCAEIERKNILIENENLIANYSSNQLLHVMEQSRCLDLEAKISKLQHESQKDVHNKMIKHALAEFDSFFKINNLKEQLLEKDNTIRNMKIQVSKLTDKSSKVDHDQDVKALESKNLELTEHVYAILEQNERFRAENEKVKQHYKELYDLIKIMRADTNEKTSSLITEIQNLKALLKGKTKFVTVDLVKPKVLAPGVSSSTEASRSKPKSNTKKNRILTAKSENKKKVKDHHRTNKYRWIKVNRVDSSIRSKRNLSKLKNFVSKFIGTVRFGNDHFGAIMGYEDYVIDLEVAFRKHLYFVRDTEGVDLLKGIRITNLYMISVDEMMKSSPICLLSKASKNKSWMWHRRINHLNFDTINDLARKDLVREAMATAYYTHNRSLSHNRYNKTPYELMHDKKPDLSFLRVFGALCYQTNDSEDLGKLQATTDIGIFVGYAPSRKGLEPSMMTPGQLNLGLAPSHVPTTTFVPPIDKELEILFQPMFDEYFKLIRDNEPVTSATAANVQVVPPDTSRSTTFAQDAPSTSFSPSLSDKQSLVLHQGVVAGPTIKDTQITQATPHPSVHPLAGEPGSVQSSSRDVSVAELTNKNMIICQMDVNTAFLNGDLQEEVYVSQPEGFEDPDHPTHAKPTKKHLEAIKRVFRYLRGTINMGLWYPKDNCVALTTYADADHAGCQDSRRSTSGSAQFLGDRLVSWSSKKQRSTAISTTKVEYIAMSRCCAQILWMRSQLKDYGFGFNKIPLYCDNKSAIALCCNNVHHSRSKRIDIRHHFIREQVEIEWLNFTSWQQNINLRTYSQKLCQESGLNFYSRVLG</sequence>
<reference evidence="4" key="1">
    <citation type="journal article" date="2019" name="Sci. Rep.">
        <title>Draft genome of Tanacetum cinerariifolium, the natural source of mosquito coil.</title>
        <authorList>
            <person name="Yamashiro T."/>
            <person name="Shiraishi A."/>
            <person name="Satake H."/>
            <person name="Nakayama K."/>
        </authorList>
    </citation>
    <scope>NUCLEOTIDE SEQUENCE</scope>
</reference>
<name>A0A6L2JAT1_TANCI</name>
<accession>A0A6L2JAT1</accession>
<evidence type="ECO:0000313" key="4">
    <source>
        <dbReference type="EMBL" id="GEU33860.1"/>
    </source>
</evidence>
<comment type="caution">
    <text evidence="4">The sequence shown here is derived from an EMBL/GenBank/DDBJ whole genome shotgun (WGS) entry which is preliminary data.</text>
</comment>
<organism evidence="4">
    <name type="scientific">Tanacetum cinerariifolium</name>
    <name type="common">Dalmatian daisy</name>
    <name type="synonym">Chrysanthemum cinerariifolium</name>
    <dbReference type="NCBI Taxonomy" id="118510"/>
    <lineage>
        <taxon>Eukaryota</taxon>
        <taxon>Viridiplantae</taxon>
        <taxon>Streptophyta</taxon>
        <taxon>Embryophyta</taxon>
        <taxon>Tracheophyta</taxon>
        <taxon>Spermatophyta</taxon>
        <taxon>Magnoliopsida</taxon>
        <taxon>eudicotyledons</taxon>
        <taxon>Gunneridae</taxon>
        <taxon>Pentapetalae</taxon>
        <taxon>asterids</taxon>
        <taxon>campanulids</taxon>
        <taxon>Asterales</taxon>
        <taxon>Asteraceae</taxon>
        <taxon>Asteroideae</taxon>
        <taxon>Anthemideae</taxon>
        <taxon>Anthemidinae</taxon>
        <taxon>Tanacetum</taxon>
    </lineage>
</organism>
<dbReference type="InterPro" id="IPR013103">
    <property type="entry name" value="RVT_2"/>
</dbReference>
<dbReference type="InterPro" id="IPR025724">
    <property type="entry name" value="GAG-pre-integrase_dom"/>
</dbReference>